<reference evidence="1 2" key="1">
    <citation type="submission" date="2017-11" db="EMBL/GenBank/DDBJ databases">
        <title>Genome sequencing of Prevotella intermedia KCOM 1949.</title>
        <authorList>
            <person name="Kook J.-K."/>
            <person name="Park S.-N."/>
            <person name="Lim Y.K."/>
        </authorList>
    </citation>
    <scope>NUCLEOTIDE SEQUENCE [LARGE SCALE GENOMIC DNA]</scope>
    <source>
        <strain evidence="1 2">KCOM 1949</strain>
    </source>
</reference>
<proteinExistence type="predicted"/>
<sequence>MAETLKYCIPRMQAYAELLYSMNAVTRHGLIIPFSTSARCVFVTQTAVCTTKTLAPKGGLNHSKVVIRRAKIREYGKR</sequence>
<organism evidence="1 2">
    <name type="scientific">Prevotella intermedia</name>
    <dbReference type="NCBI Taxonomy" id="28131"/>
    <lineage>
        <taxon>Bacteria</taxon>
        <taxon>Pseudomonadati</taxon>
        <taxon>Bacteroidota</taxon>
        <taxon>Bacteroidia</taxon>
        <taxon>Bacteroidales</taxon>
        <taxon>Prevotellaceae</taxon>
        <taxon>Prevotella</taxon>
    </lineage>
</organism>
<evidence type="ECO:0000313" key="2">
    <source>
        <dbReference type="Proteomes" id="UP000230742"/>
    </source>
</evidence>
<dbReference type="Proteomes" id="UP000230742">
    <property type="component" value="Chromosome 1"/>
</dbReference>
<evidence type="ECO:0000313" key="1">
    <source>
        <dbReference type="EMBL" id="ATV31305.1"/>
    </source>
</evidence>
<accession>A0A2D3LL03</accession>
<protein>
    <submittedName>
        <fullName evidence="1">Uncharacterized protein</fullName>
    </submittedName>
</protein>
<dbReference type="EMBL" id="CP024727">
    <property type="protein sequence ID" value="ATV31305.1"/>
    <property type="molecule type" value="Genomic_DNA"/>
</dbReference>
<dbReference type="AlphaFoldDB" id="A0A2D3LL03"/>
<name>A0A2D3LL03_PREIN</name>
<gene>
    <name evidence="1" type="ORF">CTM46_07565</name>
</gene>